<feature type="non-terminal residue" evidence="13">
    <location>
        <position position="100"/>
    </location>
</feature>
<comment type="catalytic activity">
    <reaction evidence="10">
        <text>K(+)(in) = K(+)(out)</text>
        <dbReference type="Rhea" id="RHEA:29463"/>
        <dbReference type="ChEBI" id="CHEBI:29103"/>
    </reaction>
</comment>
<evidence type="ECO:0000313" key="13">
    <source>
        <dbReference type="EMBL" id="PIN98066.1"/>
    </source>
</evidence>
<keyword evidence="7" id="KW-0630">Potassium</keyword>
<comment type="subcellular location">
    <subcellularLocation>
        <location evidence="1">Cell membrane</location>
        <topology evidence="1">Multi-pass membrane protein</topology>
    </subcellularLocation>
</comment>
<feature type="compositionally biased region" description="Polar residues" evidence="11">
    <location>
        <begin position="1"/>
        <end position="16"/>
    </location>
</feature>
<reference evidence="14" key="1">
    <citation type="journal article" date="2017" name="Nat. Commun.">
        <title>The North American bullfrog draft genome provides insight into hormonal regulation of long noncoding RNA.</title>
        <authorList>
            <person name="Hammond S.A."/>
            <person name="Warren R.L."/>
            <person name="Vandervalk B.P."/>
            <person name="Kucuk E."/>
            <person name="Khan H."/>
            <person name="Gibb E.A."/>
            <person name="Pandoh P."/>
            <person name="Kirk H."/>
            <person name="Zhao Y."/>
            <person name="Jones M."/>
            <person name="Mungall A.J."/>
            <person name="Coope R."/>
            <person name="Pleasance S."/>
            <person name="Moore R.A."/>
            <person name="Holt R.A."/>
            <person name="Round J.M."/>
            <person name="Ohora S."/>
            <person name="Walle B.V."/>
            <person name="Veldhoen N."/>
            <person name="Helbing C.C."/>
            <person name="Birol I."/>
        </authorList>
    </citation>
    <scope>NUCLEOTIDE SEQUENCE [LARGE SCALE GENOMIC DNA]</scope>
</reference>
<keyword evidence="3" id="KW-0472">Membrane</keyword>
<dbReference type="OrthoDB" id="8879391at2759"/>
<evidence type="ECO:0000256" key="1">
    <source>
        <dbReference type="ARBA" id="ARBA00004651"/>
    </source>
</evidence>
<dbReference type="PANTHER" id="PTHR47735">
    <property type="entry name" value="POTASSIUM VOLTAGE-GATED CHANNEL SUBFAMILY KQT MEMBER 4"/>
    <property type="match status" value="1"/>
</dbReference>
<dbReference type="InterPro" id="IPR013821">
    <property type="entry name" value="K_chnl_volt-dep_KCNQ_C"/>
</dbReference>
<keyword evidence="4" id="KW-0633">Potassium transport</keyword>
<sequence length="100" mass="10938">MASPRGQSIKSRQTSVGDRRSPSADGTSEASPTKVQKSWSFNDRTRFRPSLRLKSSQPKPVADSDVNLGTEEAHDEKGCHCDVSVEDLTPALKTVIRAVR</sequence>
<evidence type="ECO:0000313" key="14">
    <source>
        <dbReference type="Proteomes" id="UP000228934"/>
    </source>
</evidence>
<dbReference type="EMBL" id="KV923706">
    <property type="protein sequence ID" value="PIN98066.1"/>
    <property type="molecule type" value="Genomic_DNA"/>
</dbReference>
<keyword evidence="3" id="KW-1003">Cell membrane</keyword>
<keyword evidence="5" id="KW-0631">Potassium channel</keyword>
<evidence type="ECO:0000256" key="8">
    <source>
        <dbReference type="ARBA" id="ARBA00023065"/>
    </source>
</evidence>
<evidence type="ECO:0000256" key="11">
    <source>
        <dbReference type="SAM" id="MobiDB-lite"/>
    </source>
</evidence>
<keyword evidence="2" id="KW-0813">Transport</keyword>
<dbReference type="GO" id="GO:0005249">
    <property type="term" value="F:voltage-gated potassium channel activity"/>
    <property type="evidence" value="ECO:0007669"/>
    <property type="project" value="InterPro"/>
</dbReference>
<dbReference type="PANTHER" id="PTHR47735:SF8">
    <property type="entry name" value="POTASSIUM VOLTAGE-GATED CHANNEL SUBFAMILY KQT MEMBER 5"/>
    <property type="match status" value="1"/>
</dbReference>
<keyword evidence="8" id="KW-0406">Ion transport</keyword>
<dbReference type="AlphaFoldDB" id="A0A2G9P403"/>
<evidence type="ECO:0000256" key="3">
    <source>
        <dbReference type="ARBA" id="ARBA00022475"/>
    </source>
</evidence>
<dbReference type="InterPro" id="IPR003937">
    <property type="entry name" value="K_chnl_volt-dep_KCNQ"/>
</dbReference>
<evidence type="ECO:0000256" key="10">
    <source>
        <dbReference type="ARBA" id="ARBA00034430"/>
    </source>
</evidence>
<name>A0A2G9P403_AQUCT</name>
<proteinExistence type="predicted"/>
<gene>
    <name evidence="13" type="ORF">AB205_0120730</name>
</gene>
<dbReference type="Pfam" id="PF03520">
    <property type="entry name" value="KCNQ_channel"/>
    <property type="match status" value="1"/>
</dbReference>
<keyword evidence="14" id="KW-1185">Reference proteome</keyword>
<evidence type="ECO:0000256" key="5">
    <source>
        <dbReference type="ARBA" id="ARBA00022826"/>
    </source>
</evidence>
<evidence type="ECO:0000259" key="12">
    <source>
        <dbReference type="Pfam" id="PF03520"/>
    </source>
</evidence>
<evidence type="ECO:0000256" key="2">
    <source>
        <dbReference type="ARBA" id="ARBA00022448"/>
    </source>
</evidence>
<dbReference type="GO" id="GO:0008076">
    <property type="term" value="C:voltage-gated potassium channel complex"/>
    <property type="evidence" value="ECO:0007669"/>
    <property type="project" value="TreeGrafter"/>
</dbReference>
<organism evidence="13 14">
    <name type="scientific">Aquarana catesbeiana</name>
    <name type="common">American bullfrog</name>
    <name type="synonym">Rana catesbeiana</name>
    <dbReference type="NCBI Taxonomy" id="8400"/>
    <lineage>
        <taxon>Eukaryota</taxon>
        <taxon>Metazoa</taxon>
        <taxon>Chordata</taxon>
        <taxon>Craniata</taxon>
        <taxon>Vertebrata</taxon>
        <taxon>Euteleostomi</taxon>
        <taxon>Amphibia</taxon>
        <taxon>Batrachia</taxon>
        <taxon>Anura</taxon>
        <taxon>Neobatrachia</taxon>
        <taxon>Ranoidea</taxon>
        <taxon>Ranidae</taxon>
        <taxon>Aquarana</taxon>
    </lineage>
</organism>
<keyword evidence="6" id="KW-0851">Voltage-gated channel</keyword>
<evidence type="ECO:0000256" key="6">
    <source>
        <dbReference type="ARBA" id="ARBA00022882"/>
    </source>
</evidence>
<evidence type="ECO:0000256" key="9">
    <source>
        <dbReference type="ARBA" id="ARBA00023303"/>
    </source>
</evidence>
<protein>
    <recommendedName>
        <fullName evidence="12">Potassium channel voltage dependent KCNQ C-terminal domain-containing protein</fullName>
    </recommendedName>
</protein>
<evidence type="ECO:0000256" key="4">
    <source>
        <dbReference type="ARBA" id="ARBA00022538"/>
    </source>
</evidence>
<keyword evidence="9" id="KW-0407">Ion channel</keyword>
<dbReference type="Proteomes" id="UP000228934">
    <property type="component" value="Unassembled WGS sequence"/>
</dbReference>
<feature type="compositionally biased region" description="Polar residues" evidence="11">
    <location>
        <begin position="24"/>
        <end position="42"/>
    </location>
</feature>
<feature type="domain" description="Potassium channel voltage dependent KCNQ C-terminal" evidence="12">
    <location>
        <begin position="21"/>
        <end position="100"/>
    </location>
</feature>
<feature type="region of interest" description="Disordered" evidence="11">
    <location>
        <begin position="1"/>
        <end position="76"/>
    </location>
</feature>
<evidence type="ECO:0000256" key="7">
    <source>
        <dbReference type="ARBA" id="ARBA00022958"/>
    </source>
</evidence>
<accession>A0A2G9P403</accession>